<dbReference type="EMBL" id="CP001629">
    <property type="protein sequence ID" value="ACU89355.1"/>
    <property type="molecule type" value="Genomic_DNA"/>
</dbReference>
<dbReference type="HOGENOM" id="CLU_241316_0_0_7"/>
<dbReference type="STRING" id="525897.Dbac_1252"/>
<dbReference type="PROSITE" id="PS50165">
    <property type="entry name" value="UVRC"/>
    <property type="match status" value="1"/>
</dbReference>
<feature type="coiled-coil region" evidence="2">
    <location>
        <begin position="378"/>
        <end position="405"/>
    </location>
</feature>
<dbReference type="InterPro" id="IPR001162">
    <property type="entry name" value="UvrC_RNase_H_dom"/>
</dbReference>
<organism evidence="4 5">
    <name type="scientific">Desulfomicrobium baculatum (strain DSM 4028 / VKM B-1378 / X)</name>
    <name type="common">Desulfovibrio baculatus</name>
    <dbReference type="NCBI Taxonomy" id="525897"/>
    <lineage>
        <taxon>Bacteria</taxon>
        <taxon>Pseudomonadati</taxon>
        <taxon>Thermodesulfobacteriota</taxon>
        <taxon>Desulfovibrionia</taxon>
        <taxon>Desulfovibrionales</taxon>
        <taxon>Desulfomicrobiaceae</taxon>
        <taxon>Desulfomicrobium</taxon>
    </lineage>
</organism>
<evidence type="ECO:0000256" key="2">
    <source>
        <dbReference type="SAM" id="Coils"/>
    </source>
</evidence>
<dbReference type="InterPro" id="IPR027417">
    <property type="entry name" value="P-loop_NTPase"/>
</dbReference>
<feature type="domain" description="UvrC family homology region profile" evidence="3">
    <location>
        <begin position="364"/>
        <end position="410"/>
    </location>
</feature>
<evidence type="ECO:0000256" key="1">
    <source>
        <dbReference type="ARBA" id="ARBA00022737"/>
    </source>
</evidence>
<evidence type="ECO:0000313" key="5">
    <source>
        <dbReference type="Proteomes" id="UP000002216"/>
    </source>
</evidence>
<evidence type="ECO:0000313" key="4">
    <source>
        <dbReference type="EMBL" id="ACU89355.1"/>
    </source>
</evidence>
<dbReference type="PANTHER" id="PTHR19860">
    <property type="entry name" value="DDB1- AND CUL4-ASSOCIATED FACTOR 12-RELATED"/>
    <property type="match status" value="1"/>
</dbReference>
<keyword evidence="5" id="KW-1185">Reference proteome</keyword>
<dbReference type="InterPro" id="IPR051191">
    <property type="entry name" value="DCAF12"/>
</dbReference>
<dbReference type="SUPFAM" id="SSF52540">
    <property type="entry name" value="P-loop containing nucleoside triphosphate hydrolases"/>
    <property type="match status" value="1"/>
</dbReference>
<gene>
    <name evidence="4" type="ordered locus">Dbac_1252</name>
</gene>
<evidence type="ECO:0000259" key="3">
    <source>
        <dbReference type="PROSITE" id="PS50165"/>
    </source>
</evidence>
<dbReference type="RefSeq" id="WP_015773451.1">
    <property type="nucleotide sequence ID" value="NC_013173.1"/>
</dbReference>
<dbReference type="GO" id="GO:0009381">
    <property type="term" value="F:excinuclease ABC activity"/>
    <property type="evidence" value="ECO:0007669"/>
    <property type="project" value="InterPro"/>
</dbReference>
<reference evidence="4 5" key="1">
    <citation type="journal article" date="2009" name="Stand. Genomic Sci.">
        <title>Complete genome sequence of Desulfomicrobium baculatum type strain (X).</title>
        <authorList>
            <person name="Copeland A."/>
            <person name="Spring S."/>
            <person name="Goker M."/>
            <person name="Schneider S."/>
            <person name="Lapidus A."/>
            <person name="Del Rio T.G."/>
            <person name="Tice H."/>
            <person name="Cheng J.F."/>
            <person name="Chen F."/>
            <person name="Nolan M."/>
            <person name="Bruce D."/>
            <person name="Goodwin L."/>
            <person name="Pitluck S."/>
            <person name="Ivanova N."/>
            <person name="Mavrommatis K."/>
            <person name="Ovchinnikova G."/>
            <person name="Pati A."/>
            <person name="Chen A."/>
            <person name="Palaniappan K."/>
            <person name="Land M."/>
            <person name="Hauser L."/>
            <person name="Chang Y.J."/>
            <person name="Jeffries C.C."/>
            <person name="Meincke L."/>
            <person name="Sims D."/>
            <person name="Brettin T."/>
            <person name="Detter J.C."/>
            <person name="Han C."/>
            <person name="Chain P."/>
            <person name="Bristow J."/>
            <person name="Eisen J.A."/>
            <person name="Markowitz V."/>
            <person name="Hugenholtz P."/>
            <person name="Kyrpides N.C."/>
            <person name="Klenk H.P."/>
            <person name="Lucas S."/>
        </authorList>
    </citation>
    <scope>NUCLEOTIDE SEQUENCE [LARGE SCALE GENOMIC DNA]</scope>
    <source>
        <strain evidence="5">DSM 4028 / VKM B-1378 / X</strain>
    </source>
</reference>
<dbReference type="OrthoDB" id="898678at2"/>
<accession>C7LRX2</accession>
<proteinExistence type="predicted"/>
<dbReference type="PANTHER" id="PTHR19860:SF40">
    <property type="entry name" value="WD40 REPEAT-CONTAINING PROTEIN"/>
    <property type="match status" value="1"/>
</dbReference>
<dbReference type="Proteomes" id="UP000002216">
    <property type="component" value="Chromosome"/>
</dbReference>
<dbReference type="Gene3D" id="3.40.50.300">
    <property type="entry name" value="P-loop containing nucleotide triphosphate hydrolases"/>
    <property type="match status" value="1"/>
</dbReference>
<sequence>MSDSGIFKFDDEKYRYIPGPLFTIVKEFHIEENVFKKAHRLINLFEWIYKWHSVLVVSDLMRGNKIAEDMKLFLSQVLREPSMGNWYYIFDYALEEMSAFSIAWVNLETLRAKHKRHSIVSFRNKYAHGAMPDDDECILDCKEYYPVLQDLLDSKMMKDLRLLVGHSGSTIMLLGPDEISVEKDVPSGQAAVLLPDGQLLDIWPLGVYQEDPLGIKGKGFYFFNSIRQKKEAIEQLSYELPSLRRNTNFWRPFLKVFPLKDWGQLPGWDFENFRSNIEQLTENFKGRELEQREIKDFMLNGHGTFMVWGGPGIGKSALVAKALKVVRAESSKTSSPSNVIIIEYFIERSSFYASVTEYLRYVNKKLDKYYKIKGIPIGNDESEMRMRLEERLNRIENKINNEMVLLVVDGLDECPEIRNYIPKSRYWLNVLILSREIVEVKDWWRTHDRENKSEKNLEKLSDNEIISLLYDVVDKYQKGFNKEYVFEVCRRSEGNPLYLKLLCDQIYDHGGMVESIDKIPTSLTDLYASTLKRISQQQGGAVALNVLRILAVAKDALSVNMIRLILSHNNKIHIDTQEIINGIDLCRELLFEKFEKNIKEYKFFHDSLRSWIEITYHNEKLMFSGLLAWLCRNWREFSDYEAKVYCFKFAAEHLYDVGDEDGMWELINDKEYFSEQLKYCENFNLESITLKNAVTLYENSNRALSLSRFLYAAMRLRRVIRDSEGRLFSKAKQYLFLNLSNIDLDEIKSILFDDDYINNPVFLNIFLHVLDKECSNYINKIVFDNHKIILMIEEVFKIYNVSTIDLRFISNNFCVSLIDKIYYIFKSSNINLAFDFSVLLIRAYPSLTKKLIRITISKKDSCYYDYFILLLKFVQEHDSTELKDVLFLLVFKCDMVHIKKLILNNILTKYISYCKQEYEINHLLITLVKRMSREGMFRESLSVISHVHEEALIKKLVFIVLQNMIIDGRFEENNYCIESYMEYLSEDDIISLEFMNLYFSKSPRLNFKKIYNIKNSAVLAFTLANIAILTLENNINDFSPDFVFNIEDSSIQFCVLKWCVITCSMNNLFQMSISLIDQYSSCQKGNSSFLVEILSHWISRCDNFLELEIFIQTIDLALRSVDKNISIIMIDIACGLSFSGHIDYVSKCLDEFYLGYKYATDDWIKVSFYKKLSYIDTLYPNNDKVLYCINLVRNDIETWSIIHGILSDHHYFNLMYTNMKLDEYWVILDYCRRISWNSDAEDMFVNDYLFNILPEDSQKLYYIDNIYKLFRLGEGYPSQDCLVEIAGRVYDLNDHDKAIEYIKMIECRDLAVATTTSLLWQTPLDHSIYNELLNLLRGFIYNRDSERVLRGYSILLDSLVEKGFYQISVKIFFNCLKVISDERDIYKIYDLFCIIIIPFVKMHKKYQNHSFSGHFFKLLSNIKTSNNVKFDIFACLIINFKQLNMLSLNFFSFLDGVLNCDLFKTWNYLHCAIWCADVNYRSLSLYYFRKAYSKEFLILSEYRNAVDIFNTKCIIVIEMARCGFYYESNNYFTSLYSWSVLHGYENSVYFGYLSHVFSTENIAFHNKFEFSYENKKYKFLSRLTCSLNEDKIYCLNNILKLVIFNKLDEFYIECDTNQNNLKQLFVRNQEHVNNEAEIFSSCSNYSYDYDFIFEKICFYASKIIMNDNIESICDIIKLLKDYKTSL</sequence>
<keyword evidence="2" id="KW-0175">Coiled coil</keyword>
<dbReference type="eggNOG" id="COG1672">
    <property type="taxonomic scope" value="Bacteria"/>
</dbReference>
<dbReference type="KEGG" id="dba:Dbac_1252"/>
<dbReference type="GO" id="GO:0080008">
    <property type="term" value="C:Cul4-RING E3 ubiquitin ligase complex"/>
    <property type="evidence" value="ECO:0007669"/>
    <property type="project" value="TreeGrafter"/>
</dbReference>
<protein>
    <recommendedName>
        <fullName evidence="3">UvrC family homology region profile domain-containing protein</fullName>
    </recommendedName>
</protein>
<keyword evidence="1" id="KW-0677">Repeat</keyword>
<name>C7LRX2_DESBD</name>